<keyword evidence="5" id="KW-0808">Transferase</keyword>
<feature type="transmembrane region" description="Helical" evidence="8">
    <location>
        <begin position="12"/>
        <end position="31"/>
    </location>
</feature>
<keyword evidence="8" id="KW-0812">Transmembrane</keyword>
<evidence type="ECO:0000313" key="11">
    <source>
        <dbReference type="Proteomes" id="UP000323521"/>
    </source>
</evidence>
<comment type="catalytic activity">
    <reaction evidence="1">
        <text>ATP + protein L-histidine = ADP + protein N-phospho-L-histidine.</text>
        <dbReference type="EC" id="2.7.13.3"/>
    </reaction>
</comment>
<dbReference type="EC" id="2.7.13.3" evidence="3"/>
<dbReference type="Pfam" id="PF02518">
    <property type="entry name" value="HATPase_c"/>
    <property type="match status" value="1"/>
</dbReference>
<comment type="subcellular location">
    <subcellularLocation>
        <location evidence="2">Membrane</location>
    </subcellularLocation>
</comment>
<feature type="transmembrane region" description="Helical" evidence="8">
    <location>
        <begin position="190"/>
        <end position="213"/>
    </location>
</feature>
<evidence type="ECO:0000256" key="2">
    <source>
        <dbReference type="ARBA" id="ARBA00004370"/>
    </source>
</evidence>
<dbReference type="InterPro" id="IPR036097">
    <property type="entry name" value="HisK_dim/P_sf"/>
</dbReference>
<dbReference type="GO" id="GO:0005886">
    <property type="term" value="C:plasma membrane"/>
    <property type="evidence" value="ECO:0007669"/>
    <property type="project" value="TreeGrafter"/>
</dbReference>
<keyword evidence="7" id="KW-0902">Two-component regulatory system</keyword>
<dbReference type="PANTHER" id="PTHR45453">
    <property type="entry name" value="PHOSPHATE REGULON SENSOR PROTEIN PHOR"/>
    <property type="match status" value="1"/>
</dbReference>
<protein>
    <recommendedName>
        <fullName evidence="3">histidine kinase</fullName>
        <ecNumber evidence="3">2.7.13.3</ecNumber>
    </recommendedName>
</protein>
<gene>
    <name evidence="10" type="ORF">DCMF_21915</name>
</gene>
<keyword evidence="11" id="KW-1185">Reference proteome</keyword>
<dbReference type="InterPro" id="IPR003594">
    <property type="entry name" value="HATPase_dom"/>
</dbReference>
<evidence type="ECO:0000256" key="6">
    <source>
        <dbReference type="ARBA" id="ARBA00022777"/>
    </source>
</evidence>
<evidence type="ECO:0000256" key="3">
    <source>
        <dbReference type="ARBA" id="ARBA00012438"/>
    </source>
</evidence>
<dbReference type="CDD" id="cd00082">
    <property type="entry name" value="HisKA"/>
    <property type="match status" value="1"/>
</dbReference>
<dbReference type="Gene3D" id="3.30.565.10">
    <property type="entry name" value="Histidine kinase-like ATPase, C-terminal domain"/>
    <property type="match status" value="1"/>
</dbReference>
<evidence type="ECO:0000259" key="9">
    <source>
        <dbReference type="PROSITE" id="PS50109"/>
    </source>
</evidence>
<keyword evidence="8" id="KW-1133">Transmembrane helix</keyword>
<evidence type="ECO:0000256" key="5">
    <source>
        <dbReference type="ARBA" id="ARBA00022679"/>
    </source>
</evidence>
<dbReference type="InterPro" id="IPR003661">
    <property type="entry name" value="HisK_dim/P_dom"/>
</dbReference>
<keyword evidence="4" id="KW-0597">Phosphoprotein</keyword>
<dbReference type="PRINTS" id="PR00344">
    <property type="entry name" value="BCTRLSENSOR"/>
</dbReference>
<evidence type="ECO:0000256" key="1">
    <source>
        <dbReference type="ARBA" id="ARBA00000085"/>
    </source>
</evidence>
<dbReference type="GO" id="GO:0000155">
    <property type="term" value="F:phosphorelay sensor kinase activity"/>
    <property type="evidence" value="ECO:0007669"/>
    <property type="project" value="InterPro"/>
</dbReference>
<evidence type="ECO:0000256" key="8">
    <source>
        <dbReference type="SAM" id="Phobius"/>
    </source>
</evidence>
<sequence>MFRKLRWQLTFFNAGIIALLFVLLIMGTYLLSQNQMERMTRQMAQSLARDIVTGKITDLPPAWEEDKHPGQEPEIMVPPFTHEGNPPGEGRDNFPGSAVDLPPRPGLYPLAFFVEISAQGEIIKTSSFFPLKQTDLKTLVQDMLKMPDQEGRLSINQTGYYYLKTNLPERKGMLFVFQDLSPERNARMSVMTALSLAGITCLLLSLAGSLFMANRAIIPIQKSWEQQKGFLADASHELRNPLTVMQTNLEAVLSDPKEMVGNQEKWLHNIGEEISYMAKMVDSLLFLARVDSQQQFLSKDYFSLHDMVNMVVESFQTIAAAQEKSLDYEGRDKVSCYGDEFRMKQVISILVDNAIKYSPAGGRIRVGLEQIGHVAVISVADNGYGMEPEHLDKIFQRFYQIDKSRSKGGAGLGLAIAKLIVEKHRGIIRVSSVPVQGTIFRIHLPLSNPVTVVN</sequence>
<dbReference type="SMART" id="SM00388">
    <property type="entry name" value="HisKA"/>
    <property type="match status" value="1"/>
</dbReference>
<evidence type="ECO:0000256" key="4">
    <source>
        <dbReference type="ARBA" id="ARBA00022553"/>
    </source>
</evidence>
<dbReference type="SUPFAM" id="SSF55874">
    <property type="entry name" value="ATPase domain of HSP90 chaperone/DNA topoisomerase II/histidine kinase"/>
    <property type="match status" value="1"/>
</dbReference>
<name>A0A3G1KX03_FORW1</name>
<reference evidence="10 11" key="1">
    <citation type="submission" date="2016-10" db="EMBL/GenBank/DDBJ databases">
        <title>Complete Genome Sequence of Peptococcaceae strain DCMF.</title>
        <authorList>
            <person name="Edwards R.J."/>
            <person name="Holland S.I."/>
            <person name="Deshpande N.P."/>
            <person name="Wong Y.K."/>
            <person name="Ertan H."/>
            <person name="Manefield M."/>
            <person name="Russell T.L."/>
            <person name="Lee M.J."/>
        </authorList>
    </citation>
    <scope>NUCLEOTIDE SEQUENCE [LARGE SCALE GENOMIC DNA]</scope>
    <source>
        <strain evidence="10 11">DCMF</strain>
    </source>
</reference>
<feature type="domain" description="Histidine kinase" evidence="9">
    <location>
        <begin position="233"/>
        <end position="448"/>
    </location>
</feature>
<dbReference type="GO" id="GO:0004721">
    <property type="term" value="F:phosphoprotein phosphatase activity"/>
    <property type="evidence" value="ECO:0007669"/>
    <property type="project" value="TreeGrafter"/>
</dbReference>
<dbReference type="Pfam" id="PF00512">
    <property type="entry name" value="HisKA"/>
    <property type="match status" value="1"/>
</dbReference>
<dbReference type="FunFam" id="3.30.565.10:FF:000006">
    <property type="entry name" value="Sensor histidine kinase WalK"/>
    <property type="match status" value="1"/>
</dbReference>
<dbReference type="Proteomes" id="UP000323521">
    <property type="component" value="Chromosome"/>
</dbReference>
<dbReference type="InterPro" id="IPR036890">
    <property type="entry name" value="HATPase_C_sf"/>
</dbReference>
<dbReference type="AlphaFoldDB" id="A0A3G1KX03"/>
<accession>A0A3G1KX03</accession>
<organism evidence="10 11">
    <name type="scientific">Formimonas warabiya</name>
    <dbReference type="NCBI Taxonomy" id="1761012"/>
    <lineage>
        <taxon>Bacteria</taxon>
        <taxon>Bacillati</taxon>
        <taxon>Bacillota</taxon>
        <taxon>Clostridia</taxon>
        <taxon>Eubacteriales</taxon>
        <taxon>Peptococcaceae</taxon>
        <taxon>Candidatus Formimonas</taxon>
    </lineage>
</organism>
<dbReference type="PROSITE" id="PS50109">
    <property type="entry name" value="HIS_KIN"/>
    <property type="match status" value="1"/>
</dbReference>
<dbReference type="InterPro" id="IPR005467">
    <property type="entry name" value="His_kinase_dom"/>
</dbReference>
<evidence type="ECO:0000256" key="7">
    <source>
        <dbReference type="ARBA" id="ARBA00023012"/>
    </source>
</evidence>
<proteinExistence type="predicted"/>
<dbReference type="InterPro" id="IPR050351">
    <property type="entry name" value="BphY/WalK/GraS-like"/>
</dbReference>
<dbReference type="KEGG" id="fwa:DCMF_21915"/>
<dbReference type="SMART" id="SM00387">
    <property type="entry name" value="HATPase_c"/>
    <property type="match status" value="1"/>
</dbReference>
<dbReference type="PANTHER" id="PTHR45453:SF1">
    <property type="entry name" value="PHOSPHATE REGULON SENSOR PROTEIN PHOR"/>
    <property type="match status" value="1"/>
</dbReference>
<keyword evidence="8" id="KW-0472">Membrane</keyword>
<dbReference type="Gene3D" id="1.10.287.130">
    <property type="match status" value="1"/>
</dbReference>
<dbReference type="GO" id="GO:0016036">
    <property type="term" value="P:cellular response to phosphate starvation"/>
    <property type="evidence" value="ECO:0007669"/>
    <property type="project" value="TreeGrafter"/>
</dbReference>
<dbReference type="CDD" id="cd00075">
    <property type="entry name" value="HATPase"/>
    <property type="match status" value="1"/>
</dbReference>
<evidence type="ECO:0000313" key="10">
    <source>
        <dbReference type="EMBL" id="ATW27063.1"/>
    </source>
</evidence>
<dbReference type="InterPro" id="IPR004358">
    <property type="entry name" value="Sig_transdc_His_kin-like_C"/>
</dbReference>
<dbReference type="SUPFAM" id="SSF47384">
    <property type="entry name" value="Homodimeric domain of signal transducing histidine kinase"/>
    <property type="match status" value="1"/>
</dbReference>
<dbReference type="EMBL" id="CP017634">
    <property type="protein sequence ID" value="ATW27063.1"/>
    <property type="molecule type" value="Genomic_DNA"/>
</dbReference>
<dbReference type="RefSeq" id="WP_214658805.1">
    <property type="nucleotide sequence ID" value="NZ_CP017634.1"/>
</dbReference>
<keyword evidence="6" id="KW-0418">Kinase</keyword>